<reference evidence="9" key="1">
    <citation type="submission" date="2020-12" db="EMBL/GenBank/DDBJ databases">
        <title>Devosia sp. MSA67 isolated from Mo River.</title>
        <authorList>
            <person name="Ma F."/>
            <person name="Zi Z."/>
        </authorList>
    </citation>
    <scope>NUCLEOTIDE SEQUENCE</scope>
    <source>
        <strain evidence="9">MSA67</strain>
    </source>
</reference>
<sequence>MLRFLLRRIASIPLVAFGVVLILFLLFKSVPGDEASFVAGATATQAEIDAIRIALGLDRPLPEQFIRHIAGLLQGDFGYSTTFRGNPLPHILSRIPATLALTASAILLTIVIGIPAGIIAGANRNRWPDLVISFSVVGLLAVPNFWLGMVLIAVFSVSLGILPSFGADSILSLVIPTLALSARLIALVARMTRGVVIEELRKNYVRTARAKGLGSHAILVSHVLRNVLIPTVTIIGLQAGYLLGGSVVIERLCAWPGIGDLMLTAISVRDYTLVQAITLIFVIGFMLINIGVDLLYRFINPRLRYG</sequence>
<evidence type="ECO:0000256" key="4">
    <source>
        <dbReference type="ARBA" id="ARBA00022692"/>
    </source>
</evidence>
<evidence type="ECO:0000256" key="2">
    <source>
        <dbReference type="ARBA" id="ARBA00022448"/>
    </source>
</evidence>
<protein>
    <submittedName>
        <fullName evidence="9">ABC transporter permease</fullName>
    </submittedName>
</protein>
<evidence type="ECO:0000256" key="3">
    <source>
        <dbReference type="ARBA" id="ARBA00022475"/>
    </source>
</evidence>
<dbReference type="Proteomes" id="UP000602124">
    <property type="component" value="Unassembled WGS sequence"/>
</dbReference>
<dbReference type="SUPFAM" id="SSF161098">
    <property type="entry name" value="MetI-like"/>
    <property type="match status" value="1"/>
</dbReference>
<evidence type="ECO:0000313" key="9">
    <source>
        <dbReference type="EMBL" id="MBJ3786371.1"/>
    </source>
</evidence>
<name>A0A934IZZ9_9HYPH</name>
<feature type="transmembrane region" description="Helical" evidence="7">
    <location>
        <begin position="9"/>
        <end position="27"/>
    </location>
</feature>
<dbReference type="InterPro" id="IPR045621">
    <property type="entry name" value="BPD_transp_1_N"/>
</dbReference>
<keyword evidence="6 7" id="KW-0472">Membrane</keyword>
<dbReference type="Gene3D" id="1.10.3720.10">
    <property type="entry name" value="MetI-like"/>
    <property type="match status" value="1"/>
</dbReference>
<feature type="transmembrane region" description="Helical" evidence="7">
    <location>
        <begin position="95"/>
        <end position="118"/>
    </location>
</feature>
<evidence type="ECO:0000259" key="8">
    <source>
        <dbReference type="PROSITE" id="PS50928"/>
    </source>
</evidence>
<evidence type="ECO:0000256" key="5">
    <source>
        <dbReference type="ARBA" id="ARBA00022989"/>
    </source>
</evidence>
<dbReference type="Pfam" id="PF00528">
    <property type="entry name" value="BPD_transp_1"/>
    <property type="match status" value="1"/>
</dbReference>
<dbReference type="PANTHER" id="PTHR43163:SF6">
    <property type="entry name" value="DIPEPTIDE TRANSPORT SYSTEM PERMEASE PROTEIN DPPB-RELATED"/>
    <property type="match status" value="1"/>
</dbReference>
<evidence type="ECO:0000256" key="1">
    <source>
        <dbReference type="ARBA" id="ARBA00004651"/>
    </source>
</evidence>
<feature type="transmembrane region" description="Helical" evidence="7">
    <location>
        <begin position="273"/>
        <end position="296"/>
    </location>
</feature>
<dbReference type="Pfam" id="PF19300">
    <property type="entry name" value="BPD_transp_1_N"/>
    <property type="match status" value="1"/>
</dbReference>
<keyword evidence="4 7" id="KW-0812">Transmembrane</keyword>
<dbReference type="CDD" id="cd06261">
    <property type="entry name" value="TM_PBP2"/>
    <property type="match status" value="1"/>
</dbReference>
<evidence type="ECO:0000256" key="6">
    <source>
        <dbReference type="ARBA" id="ARBA00023136"/>
    </source>
</evidence>
<gene>
    <name evidence="9" type="ORF">JEQ47_16720</name>
</gene>
<accession>A0A934IZZ9</accession>
<dbReference type="PANTHER" id="PTHR43163">
    <property type="entry name" value="DIPEPTIDE TRANSPORT SYSTEM PERMEASE PROTEIN DPPB-RELATED"/>
    <property type="match status" value="1"/>
</dbReference>
<dbReference type="GO" id="GO:0071916">
    <property type="term" value="F:dipeptide transmembrane transporter activity"/>
    <property type="evidence" value="ECO:0007669"/>
    <property type="project" value="TreeGrafter"/>
</dbReference>
<comment type="similarity">
    <text evidence="7">Belongs to the binding-protein-dependent transport system permease family.</text>
</comment>
<evidence type="ECO:0000256" key="7">
    <source>
        <dbReference type="RuleBase" id="RU363032"/>
    </source>
</evidence>
<dbReference type="PROSITE" id="PS50928">
    <property type="entry name" value="ABC_TM1"/>
    <property type="match status" value="1"/>
</dbReference>
<dbReference type="RefSeq" id="WP_198877563.1">
    <property type="nucleotide sequence ID" value="NZ_JAEKMH010000004.1"/>
</dbReference>
<feature type="transmembrane region" description="Helical" evidence="7">
    <location>
        <begin position="130"/>
        <end position="158"/>
    </location>
</feature>
<feature type="domain" description="ABC transmembrane type-1" evidence="8">
    <location>
        <begin position="95"/>
        <end position="292"/>
    </location>
</feature>
<organism evidence="9 10">
    <name type="scientific">Devosia sediminis</name>
    <dbReference type="NCBI Taxonomy" id="2798801"/>
    <lineage>
        <taxon>Bacteria</taxon>
        <taxon>Pseudomonadati</taxon>
        <taxon>Pseudomonadota</taxon>
        <taxon>Alphaproteobacteria</taxon>
        <taxon>Hyphomicrobiales</taxon>
        <taxon>Devosiaceae</taxon>
        <taxon>Devosia</taxon>
    </lineage>
</organism>
<feature type="transmembrane region" description="Helical" evidence="7">
    <location>
        <begin position="170"/>
        <end position="192"/>
    </location>
</feature>
<evidence type="ECO:0000313" key="10">
    <source>
        <dbReference type="Proteomes" id="UP000602124"/>
    </source>
</evidence>
<dbReference type="InterPro" id="IPR000515">
    <property type="entry name" value="MetI-like"/>
</dbReference>
<dbReference type="EMBL" id="JAEKMH010000004">
    <property type="protein sequence ID" value="MBJ3786371.1"/>
    <property type="molecule type" value="Genomic_DNA"/>
</dbReference>
<keyword evidence="5 7" id="KW-1133">Transmembrane helix</keyword>
<comment type="subcellular location">
    <subcellularLocation>
        <location evidence="1 7">Cell membrane</location>
        <topology evidence="1 7">Multi-pass membrane protein</topology>
    </subcellularLocation>
</comment>
<keyword evidence="3" id="KW-1003">Cell membrane</keyword>
<dbReference type="InterPro" id="IPR035906">
    <property type="entry name" value="MetI-like_sf"/>
</dbReference>
<keyword evidence="2 7" id="KW-0813">Transport</keyword>
<proteinExistence type="inferred from homology"/>
<comment type="caution">
    <text evidence="9">The sequence shown here is derived from an EMBL/GenBank/DDBJ whole genome shotgun (WGS) entry which is preliminary data.</text>
</comment>
<dbReference type="GO" id="GO:0005886">
    <property type="term" value="C:plasma membrane"/>
    <property type="evidence" value="ECO:0007669"/>
    <property type="project" value="UniProtKB-SubCell"/>
</dbReference>
<dbReference type="AlphaFoldDB" id="A0A934IZZ9"/>
<keyword evidence="10" id="KW-1185">Reference proteome</keyword>